<gene>
    <name evidence="3" type="ORF">MIMGU_mgv1a008546mg</name>
</gene>
<dbReference type="AlphaFoldDB" id="A0A022RHU8"/>
<reference evidence="3 4" key="1">
    <citation type="journal article" date="2013" name="Proc. Natl. Acad. Sci. U.S.A.">
        <title>Fine-scale variation in meiotic recombination in Mimulus inferred from population shotgun sequencing.</title>
        <authorList>
            <person name="Hellsten U."/>
            <person name="Wright K.M."/>
            <person name="Jenkins J."/>
            <person name="Shu S."/>
            <person name="Yuan Y."/>
            <person name="Wessler S.R."/>
            <person name="Schmutz J."/>
            <person name="Willis J.H."/>
            <person name="Rokhsar D.S."/>
        </authorList>
    </citation>
    <scope>NUCLEOTIDE SEQUENCE [LARGE SCALE GENOMIC DNA]</scope>
    <source>
        <strain evidence="4">cv. DUN x IM62</strain>
    </source>
</reference>
<dbReference type="Pfam" id="PF00646">
    <property type="entry name" value="F-box"/>
    <property type="match status" value="1"/>
</dbReference>
<keyword evidence="4" id="KW-1185">Reference proteome</keyword>
<dbReference type="InterPro" id="IPR050796">
    <property type="entry name" value="SCF_F-box_component"/>
</dbReference>
<dbReference type="PROSITE" id="PS50181">
    <property type="entry name" value="FBOX"/>
    <property type="match status" value="1"/>
</dbReference>
<feature type="domain" description="F-box" evidence="2">
    <location>
        <begin position="33"/>
        <end position="79"/>
    </location>
</feature>
<dbReference type="eggNOG" id="ENOG502QUVH">
    <property type="taxonomic scope" value="Eukaryota"/>
</dbReference>
<proteinExistence type="predicted"/>
<dbReference type="Pfam" id="PF07734">
    <property type="entry name" value="FBA_1"/>
    <property type="match status" value="1"/>
</dbReference>
<dbReference type="CDD" id="cd22157">
    <property type="entry name" value="F-box_AtFBW1-like"/>
    <property type="match status" value="1"/>
</dbReference>
<dbReference type="STRING" id="4155.A0A022RHU8"/>
<dbReference type="Proteomes" id="UP000030748">
    <property type="component" value="Unassembled WGS sequence"/>
</dbReference>
<dbReference type="PANTHER" id="PTHR31672:SF13">
    <property type="entry name" value="F-BOX PROTEIN CPR30-LIKE"/>
    <property type="match status" value="1"/>
</dbReference>
<evidence type="ECO:0000313" key="3">
    <source>
        <dbReference type="EMBL" id="EYU39781.1"/>
    </source>
</evidence>
<organism evidence="3 4">
    <name type="scientific">Erythranthe guttata</name>
    <name type="common">Yellow monkey flower</name>
    <name type="synonym">Mimulus guttatus</name>
    <dbReference type="NCBI Taxonomy" id="4155"/>
    <lineage>
        <taxon>Eukaryota</taxon>
        <taxon>Viridiplantae</taxon>
        <taxon>Streptophyta</taxon>
        <taxon>Embryophyta</taxon>
        <taxon>Tracheophyta</taxon>
        <taxon>Spermatophyta</taxon>
        <taxon>Magnoliopsida</taxon>
        <taxon>eudicotyledons</taxon>
        <taxon>Gunneridae</taxon>
        <taxon>Pentapetalae</taxon>
        <taxon>asterids</taxon>
        <taxon>lamiids</taxon>
        <taxon>Lamiales</taxon>
        <taxon>Phrymaceae</taxon>
        <taxon>Erythranthe</taxon>
    </lineage>
</organism>
<dbReference type="InterPro" id="IPR017451">
    <property type="entry name" value="F-box-assoc_interact_dom"/>
</dbReference>
<dbReference type="Gene3D" id="1.20.1280.50">
    <property type="match status" value="1"/>
</dbReference>
<dbReference type="NCBIfam" id="TIGR01640">
    <property type="entry name" value="F_box_assoc_1"/>
    <property type="match status" value="1"/>
</dbReference>
<dbReference type="InterPro" id="IPR001810">
    <property type="entry name" value="F-box_dom"/>
</dbReference>
<dbReference type="SUPFAM" id="SSF81383">
    <property type="entry name" value="F-box domain"/>
    <property type="match status" value="1"/>
</dbReference>
<accession>A0A022RHU8</accession>
<dbReference type="PANTHER" id="PTHR31672">
    <property type="entry name" value="BNACNNG10540D PROTEIN"/>
    <property type="match status" value="1"/>
</dbReference>
<feature type="region of interest" description="Disordered" evidence="1">
    <location>
        <begin position="1"/>
        <end position="27"/>
    </location>
</feature>
<dbReference type="SUPFAM" id="SSF50965">
    <property type="entry name" value="Galactose oxidase, central domain"/>
    <property type="match status" value="1"/>
</dbReference>
<dbReference type="EMBL" id="KI630443">
    <property type="protein sequence ID" value="EYU39781.1"/>
    <property type="molecule type" value="Genomic_DNA"/>
</dbReference>
<dbReference type="InterPro" id="IPR036047">
    <property type="entry name" value="F-box-like_dom_sf"/>
</dbReference>
<name>A0A022RHU8_ERYGU</name>
<evidence type="ECO:0000313" key="4">
    <source>
        <dbReference type="Proteomes" id="UP000030748"/>
    </source>
</evidence>
<evidence type="ECO:0000256" key="1">
    <source>
        <dbReference type="SAM" id="MobiDB-lite"/>
    </source>
</evidence>
<dbReference type="SMART" id="SM00256">
    <property type="entry name" value="FBOX"/>
    <property type="match status" value="1"/>
</dbReference>
<sequence length="370" mass="41449">METKSSDSKPPTSSDHHQPSRITRRRIQTPASAAAAAAFPEELIEEILSRLPVNSLLKFRSVSKSWRALISDKKFISAHLKNSSKNTNFTLRRIISTIILPYYTLKHCSLHSLLSGPLTNAVDSDYPMKNPQNSVRIVGCCNGLKLPDVDDFIEQGLFITKYGFGFDESNDDYKVVGILSGFCNRDRYETMVKVYSLRTNSWKRIDVFNDGLPFDDTAKFVSGKLHWGKRNGSNSKWDIVSFDLASGVCGNVARPSYVETDFSPSLGVLGGCLCVLSNSRKSSVDVWVMKEYGVSESWTKIVTVPYLDVPWEGPYSTPLCVGSNGEILLMYGSNLMIYSPRDNRFRRPKIRNFGAFLEADVYCESLVPLV</sequence>
<protein>
    <recommendedName>
        <fullName evidence="2">F-box domain-containing protein</fullName>
    </recommendedName>
</protein>
<dbReference type="InterPro" id="IPR011043">
    <property type="entry name" value="Gal_Oxase/kelch_b-propeller"/>
</dbReference>
<dbReference type="InterPro" id="IPR006527">
    <property type="entry name" value="F-box-assoc_dom_typ1"/>
</dbReference>
<evidence type="ECO:0000259" key="2">
    <source>
        <dbReference type="PROSITE" id="PS50181"/>
    </source>
</evidence>